<dbReference type="InterPro" id="IPR009617">
    <property type="entry name" value="Seipin"/>
</dbReference>
<reference evidence="8" key="1">
    <citation type="submission" date="2023-05" db="EMBL/GenBank/DDBJ databases">
        <title>Genome and transcriptome analyses reveal genes involved in the formation of fine ridges on petal epidermal cells in Hibiscus trionum.</title>
        <authorList>
            <person name="Koshimizu S."/>
            <person name="Masuda S."/>
            <person name="Ishii T."/>
            <person name="Shirasu K."/>
            <person name="Hoshino A."/>
            <person name="Arita M."/>
        </authorList>
    </citation>
    <scope>NUCLEOTIDE SEQUENCE</scope>
    <source>
        <strain evidence="8">Hamamatsu line</strain>
    </source>
</reference>
<dbReference type="PANTHER" id="PTHR21212:SF6">
    <property type="entry name" value="SEIPIN-2-LIKE"/>
    <property type="match status" value="1"/>
</dbReference>
<organism evidence="8 9">
    <name type="scientific">Hibiscus trionum</name>
    <name type="common">Flower of an hour</name>
    <dbReference type="NCBI Taxonomy" id="183268"/>
    <lineage>
        <taxon>Eukaryota</taxon>
        <taxon>Viridiplantae</taxon>
        <taxon>Streptophyta</taxon>
        <taxon>Embryophyta</taxon>
        <taxon>Tracheophyta</taxon>
        <taxon>Spermatophyta</taxon>
        <taxon>Magnoliopsida</taxon>
        <taxon>eudicotyledons</taxon>
        <taxon>Gunneridae</taxon>
        <taxon>Pentapetalae</taxon>
        <taxon>rosids</taxon>
        <taxon>malvids</taxon>
        <taxon>Malvales</taxon>
        <taxon>Malvaceae</taxon>
        <taxon>Malvoideae</taxon>
        <taxon>Hibiscus</taxon>
    </lineage>
</organism>
<dbReference type="PANTHER" id="PTHR21212">
    <property type="entry name" value="BERNARDINELLI-SEIP CONGENITAL LIPODYSTROPHY 2 HOMOLOG BSCL2 PROTEIN"/>
    <property type="match status" value="1"/>
</dbReference>
<evidence type="ECO:0000313" key="8">
    <source>
        <dbReference type="EMBL" id="GMJ05319.1"/>
    </source>
</evidence>
<dbReference type="EMBL" id="BSYR01000044">
    <property type="protein sequence ID" value="GMJ05319.1"/>
    <property type="molecule type" value="Genomic_DNA"/>
</dbReference>
<evidence type="ECO:0000256" key="5">
    <source>
        <dbReference type="ARBA" id="ARBA00023098"/>
    </source>
</evidence>
<evidence type="ECO:0000256" key="4">
    <source>
        <dbReference type="ARBA" id="ARBA00022989"/>
    </source>
</evidence>
<keyword evidence="6 7" id="KW-0472">Membrane</keyword>
<keyword evidence="9" id="KW-1185">Reference proteome</keyword>
<evidence type="ECO:0000256" key="3">
    <source>
        <dbReference type="ARBA" id="ARBA00022824"/>
    </source>
</evidence>
<protein>
    <submittedName>
        <fullName evidence="8">SEIPIN2</fullName>
    </submittedName>
</protein>
<evidence type="ECO:0000256" key="6">
    <source>
        <dbReference type="ARBA" id="ARBA00023136"/>
    </source>
</evidence>
<name>A0A9W7MKF9_HIBTR</name>
<feature type="transmembrane region" description="Helical" evidence="7">
    <location>
        <begin position="122"/>
        <end position="144"/>
    </location>
</feature>
<dbReference type="CDD" id="cd23995">
    <property type="entry name" value="Seipin_BSCL2_like"/>
    <property type="match status" value="1"/>
</dbReference>
<keyword evidence="4 7" id="KW-1133">Transmembrane helix</keyword>
<dbReference type="Pfam" id="PF06775">
    <property type="entry name" value="Seipin"/>
    <property type="match status" value="1"/>
</dbReference>
<evidence type="ECO:0000256" key="1">
    <source>
        <dbReference type="ARBA" id="ARBA00004477"/>
    </source>
</evidence>
<gene>
    <name evidence="8" type="ORF">HRI_004201100</name>
</gene>
<dbReference type="GO" id="GO:0006629">
    <property type="term" value="P:lipid metabolic process"/>
    <property type="evidence" value="ECO:0007669"/>
    <property type="project" value="UniProtKB-KW"/>
</dbReference>
<dbReference type="AlphaFoldDB" id="A0A9W7MKF9"/>
<keyword evidence="5" id="KW-0443">Lipid metabolism</keyword>
<sequence>MDEQSLSDIRNNANSQSLSDVFKSCLIRLLVDGADMVLKDAKSRKMNPIANGLNSSPGECSFHAENEKTKCIDSWKHESVNVSDVLNSSLGSYAEFLVNFITFVPVLMIKLVGFQFNLLVTFFTFPIWFSYFVFMCLMFPLQVVRQIKGCFMRKLFRMLDQTSKTVKAKAKNSIGNLALRFGVALFWSSYVCFVLFGLLVSGFLFGGFTMRCLLVKPIQKTQTLNFDYTKSSPTTLVPLLSSPGVDPASTISKDDMKSSKEIGPRFIPYNHRLQLTVSLTVPESEYNRKLGVFQVRVEFLSANGKVTSTSRYPCMLRFKSQTLRFAETVINSIPLLTGHRSESQVLNIKMNEFTEGLEPTTCLKVILEQRAEFQPGAGIPEVYTASVALESELPRLKQMIWYWRRTIFVCISIMWFLTELVMILVFYRSMIIPKGMPWIGVFGEKVV</sequence>
<comment type="subcellular location">
    <subcellularLocation>
        <location evidence="1">Endoplasmic reticulum membrane</location>
        <topology evidence="1">Multi-pass membrane protein</topology>
    </subcellularLocation>
</comment>
<proteinExistence type="predicted"/>
<feature type="transmembrane region" description="Helical" evidence="7">
    <location>
        <begin position="177"/>
        <end position="205"/>
    </location>
</feature>
<evidence type="ECO:0000256" key="2">
    <source>
        <dbReference type="ARBA" id="ARBA00022692"/>
    </source>
</evidence>
<keyword evidence="3" id="KW-0256">Endoplasmic reticulum</keyword>
<feature type="transmembrane region" description="Helical" evidence="7">
    <location>
        <begin position="96"/>
        <end position="116"/>
    </location>
</feature>
<dbReference type="GO" id="GO:0005789">
    <property type="term" value="C:endoplasmic reticulum membrane"/>
    <property type="evidence" value="ECO:0007669"/>
    <property type="project" value="UniProtKB-SubCell"/>
</dbReference>
<accession>A0A9W7MKF9</accession>
<evidence type="ECO:0000313" key="9">
    <source>
        <dbReference type="Proteomes" id="UP001165190"/>
    </source>
</evidence>
<comment type="caution">
    <text evidence="8">The sequence shown here is derived from an EMBL/GenBank/DDBJ whole genome shotgun (WGS) entry which is preliminary data.</text>
</comment>
<feature type="transmembrane region" description="Helical" evidence="7">
    <location>
        <begin position="401"/>
        <end position="427"/>
    </location>
</feature>
<dbReference type="OrthoDB" id="3990054at2759"/>
<dbReference type="GO" id="GO:0140042">
    <property type="term" value="P:lipid droplet formation"/>
    <property type="evidence" value="ECO:0007669"/>
    <property type="project" value="UniProtKB-ARBA"/>
</dbReference>
<dbReference type="Proteomes" id="UP001165190">
    <property type="component" value="Unassembled WGS sequence"/>
</dbReference>
<evidence type="ECO:0000256" key="7">
    <source>
        <dbReference type="SAM" id="Phobius"/>
    </source>
</evidence>
<keyword evidence="2 7" id="KW-0812">Transmembrane</keyword>